<evidence type="ECO:0000256" key="4">
    <source>
        <dbReference type="ARBA" id="ARBA00023136"/>
    </source>
</evidence>
<dbReference type="AlphaFoldDB" id="A0AAN8PBP9"/>
<evidence type="ECO:0000313" key="8">
    <source>
        <dbReference type="EMBL" id="KAK6175392.1"/>
    </source>
</evidence>
<name>A0AAN8PBP9_PATCE</name>
<sequence length="614" mass="66981">MKIRLASIFRRLTRTRPANTSDGLEPKEGLKKCLSTMDLVSLGVGSCCGTGMYLTCGMITKTAGGLGAVIAFLVAGLASFLSGVCYAELAALCPKTSGSAYMYSYVTVGELIAYIIGWGLIAEYAIGTAAGAVALSATIDSICNFTFSTYFSTWGNIGGRPYFDLLAVLICLVLTIVLVSGVKLSATVNNILNLVNFIVWIFFLGVSIHYSDGKNWNQDKRFPTGTDGVLKMLPTAYFAFIGFDIVASTGEEAKNPSKSIPRSIILSVIINVIAYTSVSTCLSLIIPANQLMPQTAMLDVFVKRKAFYAKYIISCGAVCGLFAAAFGSMFPLPRVLCAMAKDGLLFSQFGEICPKRKTPKTATVLTGVVAILLALTVDLAYLIELVLMGTLLAYILVAVSVIVLRYSNEEIDESLIESSDSERMEGANNQKDKIIRNRIGTDNVKLKDIDQGKKFVAKETFFSKFEDYLRKERGSFTDYVPVIVFVILILQVIICIVIVNGMNHLVNSDVPVITTLAILVSLLFILVGFLAVLPQSKREQSFRVSCVPIIPLLVTFLNIYFMASLTVFSWTLFTIWMAIGFVVYFTYSIRQKGGVDYTRLSESSSTNILSDQTE</sequence>
<dbReference type="PIRSF" id="PIRSF006060">
    <property type="entry name" value="AA_transporter"/>
    <property type="match status" value="1"/>
</dbReference>
<feature type="transmembrane region" description="Helical" evidence="5">
    <location>
        <begin position="194"/>
        <end position="211"/>
    </location>
</feature>
<dbReference type="PANTHER" id="PTHR43243">
    <property type="entry name" value="INNER MEMBRANE TRANSPORTER YGJI-RELATED"/>
    <property type="match status" value="1"/>
</dbReference>
<feature type="transmembrane region" description="Helical" evidence="5">
    <location>
        <begin position="308"/>
        <end position="332"/>
    </location>
</feature>
<dbReference type="Gene3D" id="1.20.1740.10">
    <property type="entry name" value="Amino acid/polyamine transporter I"/>
    <property type="match status" value="2"/>
</dbReference>
<reference evidence="8 9" key="1">
    <citation type="submission" date="2024-01" db="EMBL/GenBank/DDBJ databases">
        <title>The genome of the rayed Mediterranean limpet Patella caerulea (Linnaeus, 1758).</title>
        <authorList>
            <person name="Anh-Thu Weber A."/>
            <person name="Halstead-Nussloch G."/>
        </authorList>
    </citation>
    <scope>NUCLEOTIDE SEQUENCE [LARGE SCALE GENOMIC DNA]</scope>
    <source>
        <strain evidence="8">AATW-2023a</strain>
        <tissue evidence="8">Whole specimen</tissue>
    </source>
</reference>
<protein>
    <recommendedName>
        <fullName evidence="10">Cationic amino acid transporter</fullName>
    </recommendedName>
</protein>
<evidence type="ECO:0008006" key="10">
    <source>
        <dbReference type="Google" id="ProtNLM"/>
    </source>
</evidence>
<comment type="caution">
    <text evidence="8">The sequence shown here is derived from an EMBL/GenBank/DDBJ whole genome shotgun (WGS) entry which is preliminary data.</text>
</comment>
<proteinExistence type="predicted"/>
<dbReference type="GO" id="GO:0015171">
    <property type="term" value="F:amino acid transmembrane transporter activity"/>
    <property type="evidence" value="ECO:0007669"/>
    <property type="project" value="TreeGrafter"/>
</dbReference>
<feature type="transmembrane region" description="Helical" evidence="5">
    <location>
        <begin position="567"/>
        <end position="587"/>
    </location>
</feature>
<evidence type="ECO:0000259" key="6">
    <source>
        <dbReference type="Pfam" id="PF00324"/>
    </source>
</evidence>
<evidence type="ECO:0000259" key="7">
    <source>
        <dbReference type="Pfam" id="PF13906"/>
    </source>
</evidence>
<feature type="transmembrane region" description="Helical" evidence="5">
    <location>
        <begin position="511"/>
        <end position="532"/>
    </location>
</feature>
<feature type="domain" description="Amino acid permease/ SLC12A" evidence="6">
    <location>
        <begin position="39"/>
        <end position="406"/>
    </location>
</feature>
<dbReference type="EMBL" id="JAZGQO010000010">
    <property type="protein sequence ID" value="KAK6175392.1"/>
    <property type="molecule type" value="Genomic_DNA"/>
</dbReference>
<dbReference type="GO" id="GO:0005886">
    <property type="term" value="C:plasma membrane"/>
    <property type="evidence" value="ECO:0007669"/>
    <property type="project" value="TreeGrafter"/>
</dbReference>
<evidence type="ECO:0000313" key="9">
    <source>
        <dbReference type="Proteomes" id="UP001347796"/>
    </source>
</evidence>
<feature type="transmembrane region" description="Helical" evidence="5">
    <location>
        <begin position="101"/>
        <end position="121"/>
    </location>
</feature>
<organism evidence="8 9">
    <name type="scientific">Patella caerulea</name>
    <name type="common">Rayed Mediterranean limpet</name>
    <dbReference type="NCBI Taxonomy" id="87958"/>
    <lineage>
        <taxon>Eukaryota</taxon>
        <taxon>Metazoa</taxon>
        <taxon>Spiralia</taxon>
        <taxon>Lophotrochozoa</taxon>
        <taxon>Mollusca</taxon>
        <taxon>Gastropoda</taxon>
        <taxon>Patellogastropoda</taxon>
        <taxon>Patelloidea</taxon>
        <taxon>Patellidae</taxon>
        <taxon>Patella</taxon>
    </lineage>
</organism>
<feature type="transmembrane region" description="Helical" evidence="5">
    <location>
        <begin position="479"/>
        <end position="499"/>
    </location>
</feature>
<dbReference type="Proteomes" id="UP001347796">
    <property type="component" value="Unassembled WGS sequence"/>
</dbReference>
<feature type="domain" description="Cationic amino acid transporter C-terminal" evidence="7">
    <location>
        <begin position="542"/>
        <end position="591"/>
    </location>
</feature>
<keyword evidence="9" id="KW-1185">Reference proteome</keyword>
<keyword evidence="4 5" id="KW-0472">Membrane</keyword>
<dbReference type="InterPro" id="IPR029485">
    <property type="entry name" value="CAT_C"/>
</dbReference>
<feature type="transmembrane region" description="Helical" evidence="5">
    <location>
        <begin position="127"/>
        <end position="150"/>
    </location>
</feature>
<accession>A0AAN8PBP9</accession>
<comment type="subcellular location">
    <subcellularLocation>
        <location evidence="1">Membrane</location>
        <topology evidence="1">Multi-pass membrane protein</topology>
    </subcellularLocation>
</comment>
<dbReference type="PANTHER" id="PTHR43243:SF17">
    <property type="entry name" value="CATIONIC AMINO ACID TRANSPORTER-RELATED"/>
    <property type="match status" value="1"/>
</dbReference>
<keyword evidence="2 5" id="KW-0812">Transmembrane</keyword>
<evidence type="ECO:0000256" key="2">
    <source>
        <dbReference type="ARBA" id="ARBA00022692"/>
    </source>
</evidence>
<feature type="transmembrane region" description="Helical" evidence="5">
    <location>
        <begin position="264"/>
        <end position="288"/>
    </location>
</feature>
<evidence type="ECO:0000256" key="3">
    <source>
        <dbReference type="ARBA" id="ARBA00022989"/>
    </source>
</evidence>
<feature type="transmembrane region" description="Helical" evidence="5">
    <location>
        <begin position="544"/>
        <end position="561"/>
    </location>
</feature>
<evidence type="ECO:0000256" key="5">
    <source>
        <dbReference type="SAM" id="Phobius"/>
    </source>
</evidence>
<feature type="transmembrane region" description="Helical" evidence="5">
    <location>
        <begin position="389"/>
        <end position="406"/>
    </location>
</feature>
<evidence type="ECO:0000256" key="1">
    <source>
        <dbReference type="ARBA" id="ARBA00004141"/>
    </source>
</evidence>
<feature type="transmembrane region" description="Helical" evidence="5">
    <location>
        <begin position="162"/>
        <end position="182"/>
    </location>
</feature>
<dbReference type="Pfam" id="PF13906">
    <property type="entry name" value="AA_permease_C"/>
    <property type="match status" value="1"/>
</dbReference>
<dbReference type="InterPro" id="IPR004841">
    <property type="entry name" value="AA-permease/SLC12A_dom"/>
</dbReference>
<feature type="transmembrane region" description="Helical" evidence="5">
    <location>
        <begin position="66"/>
        <end position="89"/>
    </location>
</feature>
<dbReference type="Pfam" id="PF00324">
    <property type="entry name" value="AA_permease"/>
    <property type="match status" value="1"/>
</dbReference>
<keyword evidence="3 5" id="KW-1133">Transmembrane helix</keyword>
<gene>
    <name evidence="8" type="ORF">SNE40_013864</name>
</gene>